<dbReference type="EMBL" id="JATAAI010000043">
    <property type="protein sequence ID" value="KAK1733877.1"/>
    <property type="molecule type" value="Genomic_DNA"/>
</dbReference>
<feature type="region of interest" description="Disordered" evidence="1">
    <location>
        <begin position="56"/>
        <end position="120"/>
    </location>
</feature>
<evidence type="ECO:0000313" key="3">
    <source>
        <dbReference type="EMBL" id="KAK1733877.1"/>
    </source>
</evidence>
<keyword evidence="4" id="KW-1185">Reference proteome</keyword>
<evidence type="ECO:0000256" key="2">
    <source>
        <dbReference type="SAM" id="SignalP"/>
    </source>
</evidence>
<evidence type="ECO:0000256" key="1">
    <source>
        <dbReference type="SAM" id="MobiDB-lite"/>
    </source>
</evidence>
<protein>
    <submittedName>
        <fullName evidence="3">Death-specific protein</fullName>
    </submittedName>
</protein>
<gene>
    <name evidence="3" type="ORF">QTG54_015404</name>
</gene>
<sequence>MMNNKQTLLAIMALAAAHSSSAFVVNTQARAISYRPLSYSTGDTMTNDYTDVTATTSEQSSKLIMDIPPTPVAPKNKPAPKKKANAAHKEGVFSHRHGCRHPSRPRSAQQSTSKGNHTSL</sequence>
<keyword evidence="2" id="KW-0732">Signal</keyword>
<accession>A0AAD8XUC5</accession>
<feature type="compositionally biased region" description="Basic residues" evidence="1">
    <location>
        <begin position="94"/>
        <end position="104"/>
    </location>
</feature>
<organism evidence="3 4">
    <name type="scientific">Skeletonema marinoi</name>
    <dbReference type="NCBI Taxonomy" id="267567"/>
    <lineage>
        <taxon>Eukaryota</taxon>
        <taxon>Sar</taxon>
        <taxon>Stramenopiles</taxon>
        <taxon>Ochrophyta</taxon>
        <taxon>Bacillariophyta</taxon>
        <taxon>Coscinodiscophyceae</taxon>
        <taxon>Thalassiosirophycidae</taxon>
        <taxon>Thalassiosirales</taxon>
        <taxon>Skeletonemataceae</taxon>
        <taxon>Skeletonema</taxon>
        <taxon>Skeletonema marinoi-dohrnii complex</taxon>
    </lineage>
</organism>
<feature type="signal peptide" evidence="2">
    <location>
        <begin position="1"/>
        <end position="22"/>
    </location>
</feature>
<evidence type="ECO:0000313" key="4">
    <source>
        <dbReference type="Proteomes" id="UP001224775"/>
    </source>
</evidence>
<proteinExistence type="predicted"/>
<name>A0AAD8XUC5_9STRA</name>
<feature type="compositionally biased region" description="Polar residues" evidence="1">
    <location>
        <begin position="106"/>
        <end position="120"/>
    </location>
</feature>
<dbReference type="AlphaFoldDB" id="A0AAD8XUC5"/>
<comment type="caution">
    <text evidence="3">The sequence shown here is derived from an EMBL/GenBank/DDBJ whole genome shotgun (WGS) entry which is preliminary data.</text>
</comment>
<reference evidence="3" key="1">
    <citation type="submission" date="2023-06" db="EMBL/GenBank/DDBJ databases">
        <title>Survivors Of The Sea: Transcriptome response of Skeletonema marinoi to long-term dormancy.</title>
        <authorList>
            <person name="Pinder M.I.M."/>
            <person name="Kourtchenko O."/>
            <person name="Robertson E.K."/>
            <person name="Larsson T."/>
            <person name="Maumus F."/>
            <person name="Osuna-Cruz C.M."/>
            <person name="Vancaester E."/>
            <person name="Stenow R."/>
            <person name="Vandepoele K."/>
            <person name="Ploug H."/>
            <person name="Bruchert V."/>
            <person name="Godhe A."/>
            <person name="Topel M."/>
        </authorList>
    </citation>
    <scope>NUCLEOTIDE SEQUENCE</scope>
    <source>
        <strain evidence="3">R05AC</strain>
    </source>
</reference>
<dbReference type="Proteomes" id="UP001224775">
    <property type="component" value="Unassembled WGS sequence"/>
</dbReference>
<feature type="chain" id="PRO_5042025302" evidence="2">
    <location>
        <begin position="23"/>
        <end position="120"/>
    </location>
</feature>